<dbReference type="Proteomes" id="UP000050525">
    <property type="component" value="Unassembled WGS sequence"/>
</dbReference>
<keyword evidence="2" id="KW-1185">Reference proteome</keyword>
<name>A0A151PH71_ALLMI</name>
<protein>
    <submittedName>
        <fullName evidence="1">Uncharacterized protein</fullName>
    </submittedName>
</protein>
<reference evidence="1 2" key="1">
    <citation type="journal article" date="2012" name="Genome Biol.">
        <title>Sequencing three crocodilian genomes to illuminate the evolution of archosaurs and amniotes.</title>
        <authorList>
            <person name="St John J.A."/>
            <person name="Braun E.L."/>
            <person name="Isberg S.R."/>
            <person name="Miles L.G."/>
            <person name="Chong A.Y."/>
            <person name="Gongora J."/>
            <person name="Dalzell P."/>
            <person name="Moran C."/>
            <person name="Bed'hom B."/>
            <person name="Abzhanov A."/>
            <person name="Burgess S.C."/>
            <person name="Cooksey A.M."/>
            <person name="Castoe T.A."/>
            <person name="Crawford N.G."/>
            <person name="Densmore L.D."/>
            <person name="Drew J.C."/>
            <person name="Edwards S.V."/>
            <person name="Faircloth B.C."/>
            <person name="Fujita M.K."/>
            <person name="Greenwold M.J."/>
            <person name="Hoffmann F.G."/>
            <person name="Howard J.M."/>
            <person name="Iguchi T."/>
            <person name="Janes D.E."/>
            <person name="Khan S.Y."/>
            <person name="Kohno S."/>
            <person name="de Koning A.J."/>
            <person name="Lance S.L."/>
            <person name="McCarthy F.M."/>
            <person name="McCormack J.E."/>
            <person name="Merchant M.E."/>
            <person name="Peterson D.G."/>
            <person name="Pollock D.D."/>
            <person name="Pourmand N."/>
            <person name="Raney B.J."/>
            <person name="Roessler K.A."/>
            <person name="Sanford J.R."/>
            <person name="Sawyer R.H."/>
            <person name="Schmidt C.J."/>
            <person name="Triplett E.W."/>
            <person name="Tuberville T.D."/>
            <person name="Venegas-Anaya M."/>
            <person name="Howard J.T."/>
            <person name="Jarvis E.D."/>
            <person name="Guillette L.J.Jr."/>
            <person name="Glenn T.C."/>
            <person name="Green R.E."/>
            <person name="Ray D.A."/>
        </authorList>
    </citation>
    <scope>NUCLEOTIDE SEQUENCE [LARGE SCALE GENOMIC DNA]</scope>
    <source>
        <strain evidence="1">KSC_2009_1</strain>
    </source>
</reference>
<dbReference type="EMBL" id="AKHW03000227">
    <property type="protein sequence ID" value="KYO48302.1"/>
    <property type="molecule type" value="Genomic_DNA"/>
</dbReference>
<comment type="caution">
    <text evidence="1">The sequence shown here is derived from an EMBL/GenBank/DDBJ whole genome shotgun (WGS) entry which is preliminary data.</text>
</comment>
<gene>
    <name evidence="1" type="ORF">Y1Q_0024674</name>
</gene>
<dbReference type="AlphaFoldDB" id="A0A151PH71"/>
<evidence type="ECO:0000313" key="1">
    <source>
        <dbReference type="EMBL" id="KYO48302.1"/>
    </source>
</evidence>
<sequence length="73" mass="8382">MNLPCYPYEKTGEEATEVYSNFTFAPSQNMNFNEIVNKFEECCAPKCNETLREIHFVCACKNQMKAKSTISQS</sequence>
<organism evidence="1 2">
    <name type="scientific">Alligator mississippiensis</name>
    <name type="common">American alligator</name>
    <dbReference type="NCBI Taxonomy" id="8496"/>
    <lineage>
        <taxon>Eukaryota</taxon>
        <taxon>Metazoa</taxon>
        <taxon>Chordata</taxon>
        <taxon>Craniata</taxon>
        <taxon>Vertebrata</taxon>
        <taxon>Euteleostomi</taxon>
        <taxon>Archelosauria</taxon>
        <taxon>Archosauria</taxon>
        <taxon>Crocodylia</taxon>
        <taxon>Alligatoridae</taxon>
        <taxon>Alligatorinae</taxon>
        <taxon>Alligator</taxon>
    </lineage>
</organism>
<proteinExistence type="predicted"/>
<accession>A0A151PH71</accession>
<evidence type="ECO:0000313" key="2">
    <source>
        <dbReference type="Proteomes" id="UP000050525"/>
    </source>
</evidence>